<dbReference type="Gene3D" id="3.40.720.10">
    <property type="entry name" value="Alkaline Phosphatase, subunit A"/>
    <property type="match status" value="1"/>
</dbReference>
<gene>
    <name evidence="4" type="ORF">DXD79_02180</name>
</gene>
<evidence type="ECO:0000313" key="4">
    <source>
        <dbReference type="EMBL" id="RGJ08230.1"/>
    </source>
</evidence>
<dbReference type="Proteomes" id="UP000263014">
    <property type="component" value="Unassembled WGS sequence"/>
</dbReference>
<evidence type="ECO:0000313" key="5">
    <source>
        <dbReference type="Proteomes" id="UP000263014"/>
    </source>
</evidence>
<accession>A0A374PDT6</accession>
<dbReference type="EMBL" id="QSON01000001">
    <property type="protein sequence ID" value="RGJ08230.1"/>
    <property type="molecule type" value="Genomic_DNA"/>
</dbReference>
<dbReference type="PANTHER" id="PTHR43751:SF6">
    <property type="entry name" value="N-ACETYLGALACTOSAMINE-6-O-SULFATASE"/>
    <property type="match status" value="1"/>
</dbReference>
<proteinExistence type="inferred from homology"/>
<dbReference type="InterPro" id="IPR052701">
    <property type="entry name" value="GAG_Ulvan_Degrading_Sulfatases"/>
</dbReference>
<name>A0A374PDT6_9FIRM</name>
<dbReference type="GO" id="GO:0016787">
    <property type="term" value="F:hydrolase activity"/>
    <property type="evidence" value="ECO:0007669"/>
    <property type="project" value="UniProtKB-KW"/>
</dbReference>
<dbReference type="RefSeq" id="WP_117630258.1">
    <property type="nucleotide sequence ID" value="NZ_QSON01000001.1"/>
</dbReference>
<evidence type="ECO:0000259" key="3">
    <source>
        <dbReference type="Pfam" id="PF00884"/>
    </source>
</evidence>
<comment type="similarity">
    <text evidence="1">Belongs to the sulfatase family.</text>
</comment>
<feature type="domain" description="Sulfatase N-terminal" evidence="3">
    <location>
        <begin position="7"/>
        <end position="383"/>
    </location>
</feature>
<keyword evidence="2" id="KW-0378">Hydrolase</keyword>
<protein>
    <submittedName>
        <fullName evidence="4">Arylsulfatase</fullName>
    </submittedName>
</protein>
<dbReference type="PROSITE" id="PS00523">
    <property type="entry name" value="SULFATASE_1"/>
    <property type="match status" value="1"/>
</dbReference>
<dbReference type="AlphaFoldDB" id="A0A374PDT6"/>
<dbReference type="Pfam" id="PF00884">
    <property type="entry name" value="Sulfatase"/>
    <property type="match status" value="1"/>
</dbReference>
<reference evidence="4 5" key="1">
    <citation type="submission" date="2018-08" db="EMBL/GenBank/DDBJ databases">
        <title>A genome reference for cultivated species of the human gut microbiota.</title>
        <authorList>
            <person name="Zou Y."/>
            <person name="Xue W."/>
            <person name="Luo G."/>
        </authorList>
    </citation>
    <scope>NUCLEOTIDE SEQUENCE [LARGE SCALE GENOMIC DNA]</scope>
    <source>
        <strain evidence="4 5">TM09-12</strain>
    </source>
</reference>
<dbReference type="InterPro" id="IPR017850">
    <property type="entry name" value="Alkaline_phosphatase_core_sf"/>
</dbReference>
<comment type="caution">
    <text evidence="4">The sequence shown here is derived from an EMBL/GenBank/DDBJ whole genome shotgun (WGS) entry which is preliminary data.</text>
</comment>
<dbReference type="PANTHER" id="PTHR43751">
    <property type="entry name" value="SULFATASE"/>
    <property type="match status" value="1"/>
</dbReference>
<evidence type="ECO:0000256" key="2">
    <source>
        <dbReference type="ARBA" id="ARBA00022801"/>
    </source>
</evidence>
<dbReference type="SUPFAM" id="SSF53649">
    <property type="entry name" value="Alkaline phosphatase-like"/>
    <property type="match status" value="1"/>
</dbReference>
<dbReference type="Gene3D" id="3.30.1120.10">
    <property type="match status" value="1"/>
</dbReference>
<dbReference type="InterPro" id="IPR000917">
    <property type="entry name" value="Sulfatase_N"/>
</dbReference>
<dbReference type="CDD" id="cd16143">
    <property type="entry name" value="ARS_like"/>
    <property type="match status" value="1"/>
</dbReference>
<evidence type="ECO:0000256" key="1">
    <source>
        <dbReference type="ARBA" id="ARBA00008779"/>
    </source>
</evidence>
<dbReference type="PROSITE" id="PS00149">
    <property type="entry name" value="SULFATASE_2"/>
    <property type="match status" value="1"/>
</dbReference>
<sequence>MSQKVPRNVVIVYADDLGFGDLSCYGSHQISTPNIDRLCENGLKFTNAYSTCAVCTPSRYSILTGCYPFRNKEAHILPGDASCIIGPKTDTIAKAFKRVGYHTGAIGKWHLGLSDGSSPIDWNKEINYTPLDCGFDESFIFPATADRVPCVYLEGRSVVNLDPDDPIEVSYAKECPFEDISTCHKNPELLKIHSSKGHDMSIINGIGRIGYMRGGEKAVWKDEELGETFLNRACKFVNDCHENDQPFFLYYALHQPHVPRVPAPRFLGATKLGVRGDVIVEMDWCVGEFMKELERLGILDETMIIFSSDNGPVLDDGYRDRAYELTGTHRPSGPLRGGKYSKFDGGTRIPFIVSCPGIVHKGVSQALVSQVDLFTSFASALGYEFAEDAAADSQDVYEALIGEDPVGRKELMVEDVGCGKMLRRGNWAYLSPSEGSPFMADVSIETGVSKDPQLYNMEYDIGQQQNIAYAYPKVVCEMEARIQEIMKSARTRT</sequence>
<dbReference type="InterPro" id="IPR024607">
    <property type="entry name" value="Sulfatase_CS"/>
</dbReference>
<organism evidence="4 5">
    <name type="scientific">Hungatella hathewayi</name>
    <dbReference type="NCBI Taxonomy" id="154046"/>
    <lineage>
        <taxon>Bacteria</taxon>
        <taxon>Bacillati</taxon>
        <taxon>Bacillota</taxon>
        <taxon>Clostridia</taxon>
        <taxon>Lachnospirales</taxon>
        <taxon>Lachnospiraceae</taxon>
        <taxon>Hungatella</taxon>
    </lineage>
</organism>